<gene>
    <name evidence="1" type="ordered locus">Oter_2403</name>
</gene>
<accession>B1ZS86</accession>
<dbReference type="HOGENOM" id="CLU_2059006_0_0_0"/>
<organism evidence="1 2">
    <name type="scientific">Opitutus terrae (strain DSM 11246 / JCM 15787 / PB90-1)</name>
    <dbReference type="NCBI Taxonomy" id="452637"/>
    <lineage>
        <taxon>Bacteria</taxon>
        <taxon>Pseudomonadati</taxon>
        <taxon>Verrucomicrobiota</taxon>
        <taxon>Opitutia</taxon>
        <taxon>Opitutales</taxon>
        <taxon>Opitutaceae</taxon>
        <taxon>Opitutus</taxon>
    </lineage>
</organism>
<sequence length="119" mass="13028">MIRAEFAGAAAPELVVACTVLHFTADRYSMVFNGVEADAGSYVAEGDAATRMLTLQADKGPHTGRVVCCIYQLVGDRLRICYGLDGRTPTQFTTQADEPHYLATYRRCTEERDTVDSSV</sequence>
<evidence type="ECO:0000313" key="1">
    <source>
        <dbReference type="EMBL" id="ACB75685.1"/>
    </source>
</evidence>
<protein>
    <submittedName>
        <fullName evidence="1">Uncharacterized protein</fullName>
    </submittedName>
</protein>
<proteinExistence type="predicted"/>
<reference evidence="1 2" key="1">
    <citation type="journal article" date="2011" name="J. Bacteriol.">
        <title>Genome sequence of the verrucomicrobium Opitutus terrae PB90-1, an abundant inhabitant of rice paddy soil ecosystems.</title>
        <authorList>
            <person name="van Passel M.W."/>
            <person name="Kant R."/>
            <person name="Palva A."/>
            <person name="Copeland A."/>
            <person name="Lucas S."/>
            <person name="Lapidus A."/>
            <person name="Glavina del Rio T."/>
            <person name="Pitluck S."/>
            <person name="Goltsman E."/>
            <person name="Clum A."/>
            <person name="Sun H."/>
            <person name="Schmutz J."/>
            <person name="Larimer F.W."/>
            <person name="Land M.L."/>
            <person name="Hauser L."/>
            <person name="Kyrpides N."/>
            <person name="Mikhailova N."/>
            <person name="Richardson P.P."/>
            <person name="Janssen P.H."/>
            <person name="de Vos W.M."/>
            <person name="Smidt H."/>
        </authorList>
    </citation>
    <scope>NUCLEOTIDE SEQUENCE [LARGE SCALE GENOMIC DNA]</scope>
    <source>
        <strain evidence="2">DSM 11246 / JCM 15787 / PB90-1</strain>
    </source>
</reference>
<evidence type="ECO:0000313" key="2">
    <source>
        <dbReference type="Proteomes" id="UP000007013"/>
    </source>
</evidence>
<keyword evidence="2" id="KW-1185">Reference proteome</keyword>
<dbReference type="AlphaFoldDB" id="B1ZS86"/>
<dbReference type="STRING" id="452637.Oter_2403"/>
<dbReference type="Proteomes" id="UP000007013">
    <property type="component" value="Chromosome"/>
</dbReference>
<name>B1ZS86_OPITP</name>
<dbReference type="KEGG" id="ote:Oter_2403"/>
<dbReference type="EMBL" id="CP001032">
    <property type="protein sequence ID" value="ACB75685.1"/>
    <property type="molecule type" value="Genomic_DNA"/>
</dbReference>